<dbReference type="Proteomes" id="UP000644167">
    <property type="component" value="Chromosome"/>
</dbReference>
<dbReference type="EMBL" id="CP070273">
    <property type="protein sequence ID" value="QRV25428.1"/>
    <property type="molecule type" value="Genomic_DNA"/>
</dbReference>
<dbReference type="RefSeq" id="WP_114411488.1">
    <property type="nucleotide sequence ID" value="NZ_CP070273.1"/>
</dbReference>
<organism evidence="3 4">
    <name type="scientific">Marinomonas foliarum</name>
    <dbReference type="NCBI Taxonomy" id="491950"/>
    <lineage>
        <taxon>Bacteria</taxon>
        <taxon>Pseudomonadati</taxon>
        <taxon>Pseudomonadota</taxon>
        <taxon>Gammaproteobacteria</taxon>
        <taxon>Oceanospirillales</taxon>
        <taxon>Oceanospirillaceae</taxon>
        <taxon>Marinomonas</taxon>
    </lineage>
</organism>
<evidence type="ECO:0000313" key="4">
    <source>
        <dbReference type="Proteomes" id="UP000253506"/>
    </source>
</evidence>
<keyword evidence="1" id="KW-0472">Membrane</keyword>
<dbReference type="Proteomes" id="UP000253506">
    <property type="component" value="Unassembled WGS sequence"/>
</dbReference>
<proteinExistence type="predicted"/>
<protein>
    <submittedName>
        <fullName evidence="3">Uncharacterized protein</fullName>
    </submittedName>
</protein>
<dbReference type="EMBL" id="QPJQ01000009">
    <property type="protein sequence ID" value="RCX06626.1"/>
    <property type="molecule type" value="Genomic_DNA"/>
</dbReference>
<feature type="transmembrane region" description="Helical" evidence="1">
    <location>
        <begin position="191"/>
        <end position="211"/>
    </location>
</feature>
<reference evidence="3 4" key="1">
    <citation type="submission" date="2018-07" db="EMBL/GenBank/DDBJ databases">
        <title>Genomic Encyclopedia of Type Strains, Phase III (KMG-III): the genomes of soil and plant-associated and newly described type strains.</title>
        <authorList>
            <person name="Whitman W."/>
        </authorList>
    </citation>
    <scope>NUCLEOTIDE SEQUENCE [LARGE SCALE GENOMIC DNA]</scope>
    <source>
        <strain evidence="3 4">CECT 7731</strain>
    </source>
</reference>
<keyword evidence="1" id="KW-0812">Transmembrane</keyword>
<evidence type="ECO:0000256" key="1">
    <source>
        <dbReference type="SAM" id="Phobius"/>
    </source>
</evidence>
<gene>
    <name evidence="3" type="ORF">DFP77_10922</name>
    <name evidence="2" type="ORF">JSY38_07925</name>
</gene>
<sequence>MRLVSAYSVAVYTAEQCIFYDSFKAAELVALQAINQGSSTPDTLQLSAIHQTLSLESLAKRTPVLILVPDAWLVVSRSQIDHLIPSTLLPLAALSYAAETTFLTPEAVKFNYLQIALSDKRAELTVFACSNEWAELLCRPFYNTAKDCVIMPSSQWLDMKAPSRRSWSNCKKQALSSYQPNKVKNQKVRTLLGYLLILSLFVQGGALTYLFSLHKHTEEAILARQEVLELQSAWKAVHVENDFTQSILSVVQALPKSVRLAAVESDGAKAKVRMTLSQSDLDSVFIGWQHQFPHWLWEVSQTSKPAESVHKKVEVLDVSISIFSGS</sequence>
<keyword evidence="1" id="KW-1133">Transmembrane helix</keyword>
<keyword evidence="5" id="KW-1185">Reference proteome</keyword>
<dbReference type="AlphaFoldDB" id="A0A369AEA8"/>
<dbReference type="OrthoDB" id="6098968at2"/>
<accession>A0A369AEA8</accession>
<evidence type="ECO:0000313" key="3">
    <source>
        <dbReference type="EMBL" id="RCX06626.1"/>
    </source>
</evidence>
<reference evidence="2 5" key="2">
    <citation type="submission" date="2021-02" db="EMBL/GenBank/DDBJ databases">
        <title>The genome of Marinomonas foliarum JZW.</title>
        <authorList>
            <person name="Sun M."/>
        </authorList>
    </citation>
    <scope>NUCLEOTIDE SEQUENCE [LARGE SCALE GENOMIC DNA]</scope>
    <source>
        <strain evidence="2 5">JZW</strain>
    </source>
</reference>
<evidence type="ECO:0000313" key="5">
    <source>
        <dbReference type="Proteomes" id="UP000644167"/>
    </source>
</evidence>
<evidence type="ECO:0000313" key="2">
    <source>
        <dbReference type="EMBL" id="QRV25428.1"/>
    </source>
</evidence>
<name>A0A369AEA8_9GAMM</name>